<name>A0A8S1REF5_9CILI</name>
<keyword evidence="2" id="KW-1185">Reference proteome</keyword>
<evidence type="ECO:0000313" key="2">
    <source>
        <dbReference type="Proteomes" id="UP000692954"/>
    </source>
</evidence>
<dbReference type="AlphaFoldDB" id="A0A8S1REF5"/>
<dbReference type="Proteomes" id="UP000692954">
    <property type="component" value="Unassembled WGS sequence"/>
</dbReference>
<organism evidence="1 2">
    <name type="scientific">Paramecium sonneborni</name>
    <dbReference type="NCBI Taxonomy" id="65129"/>
    <lineage>
        <taxon>Eukaryota</taxon>
        <taxon>Sar</taxon>
        <taxon>Alveolata</taxon>
        <taxon>Ciliophora</taxon>
        <taxon>Intramacronucleata</taxon>
        <taxon>Oligohymenophorea</taxon>
        <taxon>Peniculida</taxon>
        <taxon>Parameciidae</taxon>
        <taxon>Paramecium</taxon>
    </lineage>
</organism>
<comment type="caution">
    <text evidence="1">The sequence shown here is derived from an EMBL/GenBank/DDBJ whole genome shotgun (WGS) entry which is preliminary data.</text>
</comment>
<reference evidence="1" key="1">
    <citation type="submission" date="2021-01" db="EMBL/GenBank/DDBJ databases">
        <authorList>
            <consortium name="Genoscope - CEA"/>
            <person name="William W."/>
        </authorList>
    </citation>
    <scope>NUCLEOTIDE SEQUENCE</scope>
</reference>
<proteinExistence type="predicted"/>
<sequence length="396" mass="45902">MSNIRQRLTPSKIKFNDHHPDLPPKINSCANHLNKKAKYHVLKDSTLQLCSKCAVNMVAKGIKVQEIPGLEEEYRKDQILKFITSVNNSLPQIDKLMNALIAKRQDIQKYYDSQRDKLEKFHLQITQCLEDEKMRLLQQLFTNFKNLSKQYDDSISCLQLSRSETISMKTDIESNFDGILRQMQNEPFNEIMTSYNQNLQLFIDRTDSISKTPIEVFKVTLNEPINITHLITVHSLKTCLIKKNLQEIKNKIESNDSVYVSFENKDQFTQPKLPKMAPSLSKTPKKDHDYVSPFEIKTEEIYEEGHSQMIERDDIENSYQMMLIDNQSESEDLKPEPDILKSFGPSNSSNYSTNNTLIPNNKLLVSKIISRVNDKNDKKIDKNYAFKGINTSLKLV</sequence>
<evidence type="ECO:0000313" key="1">
    <source>
        <dbReference type="EMBL" id="CAD8126651.1"/>
    </source>
</evidence>
<dbReference type="OrthoDB" id="287624at2759"/>
<accession>A0A8S1REF5</accession>
<dbReference type="EMBL" id="CAJJDN010000169">
    <property type="protein sequence ID" value="CAD8126651.1"/>
    <property type="molecule type" value="Genomic_DNA"/>
</dbReference>
<protein>
    <submittedName>
        <fullName evidence="1">Uncharacterized protein</fullName>
    </submittedName>
</protein>
<gene>
    <name evidence="1" type="ORF">PSON_ATCC_30995.1.T1690048</name>
</gene>